<reference evidence="3 4" key="1">
    <citation type="submission" date="2013-07" db="EMBL/GenBank/DDBJ databases">
        <title>Completed genome of Sphingomonas sanxanigenens NX02.</title>
        <authorList>
            <person name="Ma T."/>
            <person name="Huang H."/>
            <person name="Wu M."/>
            <person name="Li X."/>
            <person name="Li G."/>
        </authorList>
    </citation>
    <scope>NUCLEOTIDE SEQUENCE [LARGE SCALE GENOMIC DNA]</scope>
    <source>
        <strain evidence="3 4">NX02</strain>
    </source>
</reference>
<evidence type="ECO:0000256" key="1">
    <source>
        <dbReference type="SAM" id="SignalP"/>
    </source>
</evidence>
<dbReference type="KEGG" id="ssan:NX02_24430"/>
<feature type="domain" description="ABC-type transport auxiliary lipoprotein component" evidence="2">
    <location>
        <begin position="40"/>
        <end position="188"/>
    </location>
</feature>
<dbReference type="InterPro" id="IPR005586">
    <property type="entry name" value="ABC_trans_aux"/>
</dbReference>
<dbReference type="RefSeq" id="WP_025294603.1">
    <property type="nucleotide sequence ID" value="NZ_CP006644.1"/>
</dbReference>
<protein>
    <recommendedName>
        <fullName evidence="2">ABC-type transport auxiliary lipoprotein component domain-containing protein</fullName>
    </recommendedName>
</protein>
<organism evidence="3 4">
    <name type="scientific">Sphingomonas sanxanigenens DSM 19645 = NX02</name>
    <dbReference type="NCBI Taxonomy" id="1123269"/>
    <lineage>
        <taxon>Bacteria</taxon>
        <taxon>Pseudomonadati</taxon>
        <taxon>Pseudomonadota</taxon>
        <taxon>Alphaproteobacteria</taxon>
        <taxon>Sphingomonadales</taxon>
        <taxon>Sphingomonadaceae</taxon>
        <taxon>Sphingomonas</taxon>
    </lineage>
</organism>
<dbReference type="PATRIC" id="fig|1123269.5.peg.4784"/>
<dbReference type="SUPFAM" id="SSF159594">
    <property type="entry name" value="XCC0632-like"/>
    <property type="match status" value="1"/>
</dbReference>
<dbReference type="Gene3D" id="3.40.50.10610">
    <property type="entry name" value="ABC-type transport auxiliary lipoprotein component"/>
    <property type="match status" value="1"/>
</dbReference>
<evidence type="ECO:0000259" key="2">
    <source>
        <dbReference type="Pfam" id="PF03886"/>
    </source>
</evidence>
<dbReference type="PROSITE" id="PS51257">
    <property type="entry name" value="PROKAR_LIPOPROTEIN"/>
    <property type="match status" value="1"/>
</dbReference>
<evidence type="ECO:0000313" key="4">
    <source>
        <dbReference type="Proteomes" id="UP000018851"/>
    </source>
</evidence>
<name>W0AJQ0_9SPHN</name>
<gene>
    <name evidence="3" type="ORF">NX02_24430</name>
</gene>
<keyword evidence="1" id="KW-0732">Signal</keyword>
<dbReference type="STRING" id="1123269.NX02_24430"/>
<dbReference type="eggNOG" id="COG3218">
    <property type="taxonomic scope" value="Bacteria"/>
</dbReference>
<proteinExistence type="predicted"/>
<sequence length="197" mass="20608">MTRSLLALAAALALGGCISFGEDPPPSLLTLSATSSVAPGKILTAKPDAAIAVLVPRVPAALATTRVPVQSGATQVAYLKEAVWVEAPARLFERLLEETIGARTGRVVIGPRDYAGAPGMRLSGELQNFGLDATRMEAVVTYDAVLQRDGSDEVMTRRFEARVPAGEAKPEPVGRAINEAANKVADEVTAWLAEATS</sequence>
<feature type="chain" id="PRO_5004785647" description="ABC-type transport auxiliary lipoprotein component domain-containing protein" evidence="1">
    <location>
        <begin position="22"/>
        <end position="197"/>
    </location>
</feature>
<dbReference type="EMBL" id="CP006644">
    <property type="protein sequence ID" value="AHE56493.1"/>
    <property type="molecule type" value="Genomic_DNA"/>
</dbReference>
<accession>W0AJQ0</accession>
<dbReference type="HOGENOM" id="CLU_111551_0_0_5"/>
<evidence type="ECO:0000313" key="3">
    <source>
        <dbReference type="EMBL" id="AHE56493.1"/>
    </source>
</evidence>
<dbReference type="OrthoDB" id="7391077at2"/>
<dbReference type="Pfam" id="PF03886">
    <property type="entry name" value="ABC_trans_aux"/>
    <property type="match status" value="1"/>
</dbReference>
<dbReference type="Proteomes" id="UP000018851">
    <property type="component" value="Chromosome"/>
</dbReference>
<feature type="signal peptide" evidence="1">
    <location>
        <begin position="1"/>
        <end position="21"/>
    </location>
</feature>
<dbReference type="AlphaFoldDB" id="W0AJQ0"/>
<keyword evidence="4" id="KW-1185">Reference proteome</keyword>